<dbReference type="RefSeq" id="XP_001032647.4">
    <property type="nucleotide sequence ID" value="XM_001032647.4"/>
</dbReference>
<dbReference type="Proteomes" id="UP000009168">
    <property type="component" value="Unassembled WGS sequence"/>
</dbReference>
<feature type="region of interest" description="Disordered" evidence="1">
    <location>
        <begin position="540"/>
        <end position="586"/>
    </location>
</feature>
<name>I7MCV2_TETTS</name>
<feature type="region of interest" description="Disordered" evidence="1">
    <location>
        <begin position="268"/>
        <end position="289"/>
    </location>
</feature>
<evidence type="ECO:0000256" key="1">
    <source>
        <dbReference type="SAM" id="MobiDB-lite"/>
    </source>
</evidence>
<dbReference type="AlphaFoldDB" id="I7MCV2"/>
<evidence type="ECO:0000313" key="3">
    <source>
        <dbReference type="Proteomes" id="UP000009168"/>
    </source>
</evidence>
<feature type="region of interest" description="Disordered" evidence="1">
    <location>
        <begin position="677"/>
        <end position="696"/>
    </location>
</feature>
<organism evidence="2 3">
    <name type="scientific">Tetrahymena thermophila (strain SB210)</name>
    <dbReference type="NCBI Taxonomy" id="312017"/>
    <lineage>
        <taxon>Eukaryota</taxon>
        <taxon>Sar</taxon>
        <taxon>Alveolata</taxon>
        <taxon>Ciliophora</taxon>
        <taxon>Intramacronucleata</taxon>
        <taxon>Oligohymenophorea</taxon>
        <taxon>Hymenostomatida</taxon>
        <taxon>Tetrahymenina</taxon>
        <taxon>Tetrahymenidae</taxon>
        <taxon>Tetrahymena</taxon>
    </lineage>
</organism>
<feature type="compositionally biased region" description="Low complexity" evidence="1">
    <location>
        <begin position="677"/>
        <end position="689"/>
    </location>
</feature>
<sequence>MKLSTSTEWLFFHLWKKNPETGTSCPGVFLVDTVIYRWAQPYFWYFTNRDGEIIRKTKERIDTEHVKETFMYNVPTSGVVAQYLVSQDPTQVTGQKNFNKNINDGQMNQNGGIEQEVIQFEYFDEENFNVFLHQREKNLNAILQKFIYPKSGKNSLIKVSWSPQFCLLYRKTNVNPIDNPKVPINEKLCTFEGPEYLAIQDSITSPILSADLEQMCVNIVKHIQDISGGNIQISRMVLYFKLDDRNRLWLLFCTGLKIRERFQDYNTKKQTNNQQSEKMQAGAGQNQSTVPRTLSPVLRMSKTQNQIKHTTGALNINYGFINNLQNNFKKNCSNCEVQTTDLYDLKLSNIIESFEQGAIDNSKTILPEEILKLIEQNKAKKLRRLNQGKKKNNIQDQRPLSKEEELKELFKFLDEEHQNNDIDLNIMPALIVKVWGNLTSQNYQKIKKNKSWLELTTKVCDTCYLDYTKCSLETDFIRETKINQDKLKNDINVKDKPVFGEYGNGTAQSIGQKKYNSLNQAKHKNNMASQNYLKSNQDSFYNIDSPMAKSSRTNSPNNQSQINSFTSQLNSQQGIANNQGSNTGKASQFLNKKSTFFSNPQQFIAQNQEDNNNNRSNSAKSRDKYVLAELNQQQQQPNDEQNDYGLKTIQEQNKAYNNLKINKLMDFNEQNIGQYQFSSQNSKEQNNQNIKTSKKGKKLVKPSFYHNPEKIYKTNLYKTHVKLPSLKNNQAFSDSGSLSGSTQSKLSHDFLINTISSLKNSIKDIEDFNPDDYN</sequence>
<dbReference type="KEGG" id="tet:TTHERM_00585420"/>
<proteinExistence type="predicted"/>
<evidence type="ECO:0000313" key="2">
    <source>
        <dbReference type="EMBL" id="EAR84984.4"/>
    </source>
</evidence>
<dbReference type="InParanoid" id="I7MCV2"/>
<accession>I7MCV2</accession>
<reference evidence="3" key="1">
    <citation type="journal article" date="2006" name="PLoS Biol.">
        <title>Macronuclear genome sequence of the ciliate Tetrahymena thermophila, a model eukaryote.</title>
        <authorList>
            <person name="Eisen J.A."/>
            <person name="Coyne R.S."/>
            <person name="Wu M."/>
            <person name="Wu D."/>
            <person name="Thiagarajan M."/>
            <person name="Wortman J.R."/>
            <person name="Badger J.H."/>
            <person name="Ren Q."/>
            <person name="Amedeo P."/>
            <person name="Jones K.M."/>
            <person name="Tallon L.J."/>
            <person name="Delcher A.L."/>
            <person name="Salzberg S.L."/>
            <person name="Silva J.C."/>
            <person name="Haas B.J."/>
            <person name="Majoros W.H."/>
            <person name="Farzad M."/>
            <person name="Carlton J.M."/>
            <person name="Smith R.K. Jr."/>
            <person name="Garg J."/>
            <person name="Pearlman R.E."/>
            <person name="Karrer K.M."/>
            <person name="Sun L."/>
            <person name="Manning G."/>
            <person name="Elde N.C."/>
            <person name="Turkewitz A.P."/>
            <person name="Asai D.J."/>
            <person name="Wilkes D.E."/>
            <person name="Wang Y."/>
            <person name="Cai H."/>
            <person name="Collins K."/>
            <person name="Stewart B.A."/>
            <person name="Lee S.R."/>
            <person name="Wilamowska K."/>
            <person name="Weinberg Z."/>
            <person name="Ruzzo W.L."/>
            <person name="Wloga D."/>
            <person name="Gaertig J."/>
            <person name="Frankel J."/>
            <person name="Tsao C.-C."/>
            <person name="Gorovsky M.A."/>
            <person name="Keeling P.J."/>
            <person name="Waller R.F."/>
            <person name="Patron N.J."/>
            <person name="Cherry J.M."/>
            <person name="Stover N.A."/>
            <person name="Krieger C.J."/>
            <person name="del Toro C."/>
            <person name="Ryder H.F."/>
            <person name="Williamson S.C."/>
            <person name="Barbeau R.A."/>
            <person name="Hamilton E.P."/>
            <person name="Orias E."/>
        </authorList>
    </citation>
    <scope>NUCLEOTIDE SEQUENCE [LARGE SCALE GENOMIC DNA]</scope>
    <source>
        <strain evidence="3">SB210</strain>
    </source>
</reference>
<dbReference type="EMBL" id="GG662510">
    <property type="protein sequence ID" value="EAR84984.4"/>
    <property type="molecule type" value="Genomic_DNA"/>
</dbReference>
<gene>
    <name evidence="2" type="ORF">TTHERM_00585420</name>
</gene>
<keyword evidence="3" id="KW-1185">Reference proteome</keyword>
<dbReference type="GeneID" id="7843099"/>
<dbReference type="OrthoDB" id="298589at2759"/>
<protein>
    <submittedName>
        <fullName evidence="2">EF hand protein</fullName>
    </submittedName>
</protein>
<dbReference type="eggNOG" id="ENOG502QWT8">
    <property type="taxonomic scope" value="Eukaryota"/>
</dbReference>